<organism evidence="12 13">
    <name type="scientific">Dendroctonus ponderosae</name>
    <name type="common">Mountain pine beetle</name>
    <dbReference type="NCBI Taxonomy" id="77166"/>
    <lineage>
        <taxon>Eukaryota</taxon>
        <taxon>Metazoa</taxon>
        <taxon>Ecdysozoa</taxon>
        <taxon>Arthropoda</taxon>
        <taxon>Hexapoda</taxon>
        <taxon>Insecta</taxon>
        <taxon>Pterygota</taxon>
        <taxon>Neoptera</taxon>
        <taxon>Endopterygota</taxon>
        <taxon>Coleoptera</taxon>
        <taxon>Polyphaga</taxon>
        <taxon>Cucujiformia</taxon>
        <taxon>Curculionidae</taxon>
        <taxon>Scolytinae</taxon>
        <taxon>Dendroctonus</taxon>
    </lineage>
</organism>
<feature type="region of interest" description="Disordered" evidence="8">
    <location>
        <begin position="404"/>
        <end position="431"/>
    </location>
</feature>
<comment type="subcellular location">
    <subcellularLocation>
        <location evidence="1">Membrane</location>
        <topology evidence="1">Multi-pass membrane protein</topology>
    </subcellularLocation>
</comment>
<accession>U4UTV4</accession>
<dbReference type="FunFam" id="3.40.50.300:FF:000163">
    <property type="entry name" value="Multidrug resistance-associated protein member 4"/>
    <property type="match status" value="1"/>
</dbReference>
<dbReference type="SUPFAM" id="SSF52540">
    <property type="entry name" value="P-loop containing nucleoside triphosphate hydrolases"/>
    <property type="match status" value="1"/>
</dbReference>
<dbReference type="InterPro" id="IPR011527">
    <property type="entry name" value="ABC1_TM_dom"/>
</dbReference>
<protein>
    <recommendedName>
        <fullName evidence="14">ABC transporter domain-containing protein</fullName>
    </recommendedName>
</protein>
<proteinExistence type="predicted"/>
<dbReference type="InterPro" id="IPR036640">
    <property type="entry name" value="ABC1_TM_sf"/>
</dbReference>
<evidence type="ECO:0000256" key="1">
    <source>
        <dbReference type="ARBA" id="ARBA00004141"/>
    </source>
</evidence>
<dbReference type="STRING" id="77166.U4UTV4"/>
<evidence type="ECO:0000256" key="9">
    <source>
        <dbReference type="SAM" id="Phobius"/>
    </source>
</evidence>
<evidence type="ECO:0000256" key="5">
    <source>
        <dbReference type="ARBA" id="ARBA00022840"/>
    </source>
</evidence>
<dbReference type="PANTHER" id="PTHR24223:SF415">
    <property type="entry name" value="FI20190P1"/>
    <property type="match status" value="1"/>
</dbReference>
<keyword evidence="5" id="KW-0067">ATP-binding</keyword>
<dbReference type="InterPro" id="IPR027417">
    <property type="entry name" value="P-loop_NTPase"/>
</dbReference>
<evidence type="ECO:0000259" key="11">
    <source>
        <dbReference type="PROSITE" id="PS50929"/>
    </source>
</evidence>
<dbReference type="GO" id="GO:0016020">
    <property type="term" value="C:membrane"/>
    <property type="evidence" value="ECO:0007669"/>
    <property type="project" value="UniProtKB-SubCell"/>
</dbReference>
<feature type="transmembrane region" description="Helical" evidence="9">
    <location>
        <begin position="113"/>
        <end position="139"/>
    </location>
</feature>
<evidence type="ECO:0000256" key="7">
    <source>
        <dbReference type="ARBA" id="ARBA00023136"/>
    </source>
</evidence>
<feature type="domain" description="ABC transporter" evidence="10">
    <location>
        <begin position="172"/>
        <end position="401"/>
    </location>
</feature>
<feature type="domain" description="ABC transmembrane type-1" evidence="11">
    <location>
        <begin position="2"/>
        <end position="150"/>
    </location>
</feature>
<evidence type="ECO:0000313" key="12">
    <source>
        <dbReference type="EMBL" id="ERL93626.1"/>
    </source>
</evidence>
<dbReference type="PROSITE" id="PS00211">
    <property type="entry name" value="ABC_TRANSPORTER_1"/>
    <property type="match status" value="1"/>
</dbReference>
<keyword evidence="6 9" id="KW-1133">Transmembrane helix</keyword>
<keyword evidence="2" id="KW-0813">Transport</keyword>
<dbReference type="Pfam" id="PF00664">
    <property type="entry name" value="ABC_membrane"/>
    <property type="match status" value="1"/>
</dbReference>
<dbReference type="SMART" id="SM00382">
    <property type="entry name" value="AAA"/>
    <property type="match status" value="1"/>
</dbReference>
<feature type="transmembrane region" description="Helical" evidence="9">
    <location>
        <begin position="39"/>
        <end position="63"/>
    </location>
</feature>
<dbReference type="Proteomes" id="UP000030742">
    <property type="component" value="Unassembled WGS sequence"/>
</dbReference>
<dbReference type="OrthoDB" id="6500128at2759"/>
<evidence type="ECO:0000256" key="6">
    <source>
        <dbReference type="ARBA" id="ARBA00022989"/>
    </source>
</evidence>
<dbReference type="PANTHER" id="PTHR24223">
    <property type="entry name" value="ATP-BINDING CASSETTE SUB-FAMILY C"/>
    <property type="match status" value="1"/>
</dbReference>
<dbReference type="PROSITE" id="PS50893">
    <property type="entry name" value="ABC_TRANSPORTER_2"/>
    <property type="match status" value="1"/>
</dbReference>
<evidence type="ECO:0000259" key="10">
    <source>
        <dbReference type="PROSITE" id="PS50893"/>
    </source>
</evidence>
<dbReference type="Gene3D" id="3.40.50.300">
    <property type="entry name" value="P-loop containing nucleotide triphosphate hydrolases"/>
    <property type="match status" value="1"/>
</dbReference>
<dbReference type="GO" id="GO:0005524">
    <property type="term" value="F:ATP binding"/>
    <property type="evidence" value="ECO:0007669"/>
    <property type="project" value="UniProtKB-KW"/>
</dbReference>
<dbReference type="Pfam" id="PF00005">
    <property type="entry name" value="ABC_tran"/>
    <property type="match status" value="1"/>
</dbReference>
<evidence type="ECO:0008006" key="14">
    <source>
        <dbReference type="Google" id="ProtNLM"/>
    </source>
</evidence>
<dbReference type="InterPro" id="IPR017871">
    <property type="entry name" value="ABC_transporter-like_CS"/>
</dbReference>
<dbReference type="InterPro" id="IPR003593">
    <property type="entry name" value="AAA+_ATPase"/>
</dbReference>
<dbReference type="InterPro" id="IPR050173">
    <property type="entry name" value="ABC_transporter_C-like"/>
</dbReference>
<keyword evidence="7 9" id="KW-0472">Membrane</keyword>
<evidence type="ECO:0000256" key="4">
    <source>
        <dbReference type="ARBA" id="ARBA00022741"/>
    </source>
</evidence>
<dbReference type="AlphaFoldDB" id="U4UTV4"/>
<dbReference type="SUPFAM" id="SSF90123">
    <property type="entry name" value="ABC transporter transmembrane region"/>
    <property type="match status" value="1"/>
</dbReference>
<gene>
    <name evidence="12" type="ORF">D910_10914</name>
</gene>
<evidence type="ECO:0000313" key="13">
    <source>
        <dbReference type="Proteomes" id="UP000030742"/>
    </source>
</evidence>
<reference evidence="12 13" key="1">
    <citation type="journal article" date="2013" name="Genome Biol.">
        <title>Draft genome of the mountain pine beetle, Dendroctonus ponderosae Hopkins, a major forest pest.</title>
        <authorList>
            <person name="Keeling C.I."/>
            <person name="Yuen M.M."/>
            <person name="Liao N.Y."/>
            <person name="Docking T.R."/>
            <person name="Chan S.K."/>
            <person name="Taylor G.A."/>
            <person name="Palmquist D.L."/>
            <person name="Jackman S.D."/>
            <person name="Nguyen A."/>
            <person name="Li M."/>
            <person name="Henderson H."/>
            <person name="Janes J.K."/>
            <person name="Zhao Y."/>
            <person name="Pandoh P."/>
            <person name="Moore R."/>
            <person name="Sperling F.A."/>
            <person name="Huber D.P."/>
            <person name="Birol I."/>
            <person name="Jones S.J."/>
            <person name="Bohlmann J."/>
        </authorList>
    </citation>
    <scope>NUCLEOTIDE SEQUENCE</scope>
</reference>
<sequence length="431" mass="48017">MFIGFLIFLNTFLIKMSQPIVLGRYIKYFEKNSTHDATTGWLLGSGVILLAFLNMVATHYTIINCLRVGMRVRIACCSLIYRKLLRLNHISSGKIAAGQLVNLLSNDVVRFDFALAFLHYIWIMPLQGIAGLIVMYGYIQNAAFPTMLVMSIQAVLGQADRPPTDWPREGRVTFKHAYLRYTPGGPPSIRDLDVEIQPREKIGIVGRTGAGKSSLVATLFRMAPMEGAVEIDGLNTEKVGLRALRSAISIIPQVPTLFSATLRYNLDPFEKRADDELWKGVERVELKQSGVALDTVVNESGANFSAGQKQLICLARAIVRKNKILVMDEATANVDQHTDSLIQTTIRQAFKDCTVITIAHRINTIIDCDRVLVMDHGQAVEFGPPHELLGQKDGHFAQMVEQTGPTMSSKLRKQAKESYNQKRPVESQKSD</sequence>
<dbReference type="GO" id="GO:0140359">
    <property type="term" value="F:ABC-type transporter activity"/>
    <property type="evidence" value="ECO:0007669"/>
    <property type="project" value="InterPro"/>
</dbReference>
<dbReference type="GO" id="GO:0016887">
    <property type="term" value="F:ATP hydrolysis activity"/>
    <property type="evidence" value="ECO:0007669"/>
    <property type="project" value="InterPro"/>
</dbReference>
<feature type="compositionally biased region" description="Basic and acidic residues" evidence="8">
    <location>
        <begin position="414"/>
        <end position="431"/>
    </location>
</feature>
<evidence type="ECO:0000256" key="2">
    <source>
        <dbReference type="ARBA" id="ARBA00022448"/>
    </source>
</evidence>
<dbReference type="InterPro" id="IPR003439">
    <property type="entry name" value="ABC_transporter-like_ATP-bd"/>
</dbReference>
<dbReference type="EMBL" id="KB632365">
    <property type="protein sequence ID" value="ERL93626.1"/>
    <property type="molecule type" value="Genomic_DNA"/>
</dbReference>
<evidence type="ECO:0000256" key="3">
    <source>
        <dbReference type="ARBA" id="ARBA00022692"/>
    </source>
</evidence>
<keyword evidence="4" id="KW-0547">Nucleotide-binding</keyword>
<keyword evidence="3 9" id="KW-0812">Transmembrane</keyword>
<dbReference type="PROSITE" id="PS50929">
    <property type="entry name" value="ABC_TM1F"/>
    <property type="match status" value="1"/>
</dbReference>
<dbReference type="Gene3D" id="1.20.1560.10">
    <property type="entry name" value="ABC transporter type 1, transmembrane domain"/>
    <property type="match status" value="1"/>
</dbReference>
<name>U4UTV4_DENPD</name>
<dbReference type="CDD" id="cd03244">
    <property type="entry name" value="ABCC_MRP_domain2"/>
    <property type="match status" value="1"/>
</dbReference>
<evidence type="ECO:0000256" key="8">
    <source>
        <dbReference type="SAM" id="MobiDB-lite"/>
    </source>
</evidence>